<evidence type="ECO:0000259" key="26">
    <source>
        <dbReference type="PROSITE" id="PS50853"/>
    </source>
</evidence>
<dbReference type="Gene3D" id="2.60.40.10">
    <property type="entry name" value="Immunoglobulins"/>
    <property type="match status" value="4"/>
</dbReference>
<dbReference type="EMBL" id="JBEDNZ010000002">
    <property type="protein sequence ID" value="KAL0850988.1"/>
    <property type="molecule type" value="Genomic_DNA"/>
</dbReference>
<feature type="domain" description="Fibronectin type-III" evidence="26">
    <location>
        <begin position="908"/>
        <end position="1016"/>
    </location>
</feature>
<keyword evidence="9" id="KW-0677">Repeat</keyword>
<evidence type="ECO:0000256" key="14">
    <source>
        <dbReference type="ARBA" id="ARBA00023136"/>
    </source>
</evidence>
<name>A0ABD0TP54_LOXSC</name>
<dbReference type="PROSITE" id="PS00107">
    <property type="entry name" value="PROTEIN_KINASE_ATP"/>
    <property type="match status" value="1"/>
</dbReference>
<feature type="transmembrane region" description="Helical" evidence="24">
    <location>
        <begin position="1020"/>
        <end position="1042"/>
    </location>
</feature>
<evidence type="ECO:0000256" key="23">
    <source>
        <dbReference type="SAM" id="MobiDB-lite"/>
    </source>
</evidence>
<keyword evidence="8" id="KW-0732">Signal</keyword>
<feature type="compositionally biased region" description="Basic and acidic residues" evidence="23">
    <location>
        <begin position="717"/>
        <end position="727"/>
    </location>
</feature>
<evidence type="ECO:0000256" key="24">
    <source>
        <dbReference type="SAM" id="Phobius"/>
    </source>
</evidence>
<dbReference type="InterPro" id="IPR036116">
    <property type="entry name" value="FN3_sf"/>
</dbReference>
<evidence type="ECO:0000256" key="16">
    <source>
        <dbReference type="ARBA" id="ARBA00023157"/>
    </source>
</evidence>
<dbReference type="InterPro" id="IPR011009">
    <property type="entry name" value="Kinase-like_dom_sf"/>
</dbReference>
<keyword evidence="6 22" id="KW-0812">Transmembrane</keyword>
<keyword evidence="17 22" id="KW-0675">Receptor</keyword>
<keyword evidence="19" id="KW-0464">Manganese</keyword>
<evidence type="ECO:0000256" key="7">
    <source>
        <dbReference type="ARBA" id="ARBA00022723"/>
    </source>
</evidence>
<proteinExistence type="inferred from homology"/>
<dbReference type="InterPro" id="IPR020635">
    <property type="entry name" value="Tyr_kinase_cat_dom"/>
</dbReference>
<dbReference type="Pfam" id="PF01030">
    <property type="entry name" value="Recep_L_domain"/>
    <property type="match status" value="2"/>
</dbReference>
<gene>
    <name evidence="27" type="ORF">ABMA28_006881</name>
</gene>
<keyword evidence="4" id="KW-0808">Transferase</keyword>
<comment type="similarity">
    <text evidence="22">Belongs to the protein kinase superfamily. Tyr protein kinase family. Insulin receptor subfamily.</text>
</comment>
<keyword evidence="15" id="KW-0829">Tyrosine-protein kinase</keyword>
<dbReference type="PROSITE" id="PS50011">
    <property type="entry name" value="PROTEIN_KINASE_DOM"/>
    <property type="match status" value="1"/>
</dbReference>
<dbReference type="Pfam" id="PF07714">
    <property type="entry name" value="PK_Tyr_Ser-Thr"/>
    <property type="match status" value="1"/>
</dbReference>
<evidence type="ECO:0000256" key="18">
    <source>
        <dbReference type="ARBA" id="ARBA00023180"/>
    </source>
</evidence>
<evidence type="ECO:0000259" key="25">
    <source>
        <dbReference type="PROSITE" id="PS50011"/>
    </source>
</evidence>
<evidence type="ECO:0000256" key="17">
    <source>
        <dbReference type="ARBA" id="ARBA00023170"/>
    </source>
</evidence>
<dbReference type="SMART" id="SM00219">
    <property type="entry name" value="TyrKc"/>
    <property type="match status" value="1"/>
</dbReference>
<keyword evidence="16" id="KW-1015">Disulfide bond</keyword>
<evidence type="ECO:0000256" key="8">
    <source>
        <dbReference type="ARBA" id="ARBA00022729"/>
    </source>
</evidence>
<dbReference type="Gene3D" id="3.80.20.20">
    <property type="entry name" value="Receptor L-domain"/>
    <property type="match status" value="2"/>
</dbReference>
<accession>A0ABD0TP54</accession>
<keyword evidence="14 24" id="KW-0472">Membrane</keyword>
<dbReference type="InterPro" id="IPR013783">
    <property type="entry name" value="Ig-like_fold"/>
</dbReference>
<evidence type="ECO:0000256" key="1">
    <source>
        <dbReference type="ARBA" id="ARBA00001936"/>
    </source>
</evidence>
<keyword evidence="12 21" id="KW-0067">ATP-binding</keyword>
<dbReference type="SMART" id="SM00261">
    <property type="entry name" value="FU"/>
    <property type="match status" value="1"/>
</dbReference>
<dbReference type="PANTHER" id="PTHR24416:SF525">
    <property type="entry name" value="INSULIN-LIKE RECEPTOR"/>
    <property type="match status" value="1"/>
</dbReference>
<dbReference type="GO" id="GO:0046872">
    <property type="term" value="F:metal ion binding"/>
    <property type="evidence" value="ECO:0007669"/>
    <property type="project" value="UniProtKB-KW"/>
</dbReference>
<dbReference type="InterPro" id="IPR036941">
    <property type="entry name" value="Rcpt_L-dom_sf"/>
</dbReference>
<dbReference type="SUPFAM" id="SSF56112">
    <property type="entry name" value="Protein kinase-like (PK-like)"/>
    <property type="match status" value="1"/>
</dbReference>
<keyword evidence="13 24" id="KW-1133">Transmembrane helix</keyword>
<dbReference type="EC" id="2.7.10.1" evidence="22"/>
<evidence type="ECO:0000256" key="11">
    <source>
        <dbReference type="ARBA" id="ARBA00022777"/>
    </source>
</evidence>
<dbReference type="Gene3D" id="1.10.510.10">
    <property type="entry name" value="Transferase(Phosphotransferase) domain 1"/>
    <property type="match status" value="1"/>
</dbReference>
<dbReference type="InterPro" id="IPR001245">
    <property type="entry name" value="Ser-Thr/Tyr_kinase_cat_dom"/>
</dbReference>
<evidence type="ECO:0000256" key="12">
    <source>
        <dbReference type="ARBA" id="ARBA00022840"/>
    </source>
</evidence>
<dbReference type="GO" id="GO:0016020">
    <property type="term" value="C:membrane"/>
    <property type="evidence" value="ECO:0007669"/>
    <property type="project" value="UniProtKB-SubCell"/>
</dbReference>
<keyword evidence="3 22" id="KW-0597">Phosphoprotein</keyword>
<comment type="subcellular location">
    <subcellularLocation>
        <location evidence="2">Membrane</location>
        <topology evidence="2">Single-pass type I membrane protein</topology>
    </subcellularLocation>
</comment>
<dbReference type="CDD" id="cd00064">
    <property type="entry name" value="FU"/>
    <property type="match status" value="1"/>
</dbReference>
<comment type="cofactor">
    <cofactor evidence="1">
        <name>Mn(2+)</name>
        <dbReference type="ChEBI" id="CHEBI:29035"/>
    </cofactor>
</comment>
<evidence type="ECO:0000256" key="9">
    <source>
        <dbReference type="ARBA" id="ARBA00022737"/>
    </source>
</evidence>
<dbReference type="SMART" id="SM00060">
    <property type="entry name" value="FN3"/>
    <property type="match status" value="3"/>
</dbReference>
<dbReference type="GO" id="GO:0005524">
    <property type="term" value="F:ATP binding"/>
    <property type="evidence" value="ECO:0007669"/>
    <property type="project" value="UniProtKB-UniRule"/>
</dbReference>
<keyword evidence="11" id="KW-0418">Kinase</keyword>
<dbReference type="Gene3D" id="3.30.200.20">
    <property type="entry name" value="Phosphorylase Kinase, domain 1"/>
    <property type="match status" value="1"/>
</dbReference>
<reference evidence="27 28" key="1">
    <citation type="submission" date="2024-06" db="EMBL/GenBank/DDBJ databases">
        <title>A chromosome-level genome assembly of beet webworm, Loxostege sticticalis.</title>
        <authorList>
            <person name="Zhang Y."/>
        </authorList>
    </citation>
    <scope>NUCLEOTIDE SEQUENCE [LARGE SCALE GENOMIC DNA]</scope>
    <source>
        <strain evidence="27">AQ028</strain>
        <tissue evidence="27">Male pupae</tissue>
    </source>
</reference>
<evidence type="ECO:0000256" key="4">
    <source>
        <dbReference type="ARBA" id="ARBA00022679"/>
    </source>
</evidence>
<feature type="binding site" evidence="21">
    <location>
        <position position="1114"/>
    </location>
    <ligand>
        <name>ATP</name>
        <dbReference type="ChEBI" id="CHEBI:30616"/>
    </ligand>
</feature>
<evidence type="ECO:0000256" key="13">
    <source>
        <dbReference type="ARBA" id="ARBA00022989"/>
    </source>
</evidence>
<evidence type="ECO:0000313" key="27">
    <source>
        <dbReference type="EMBL" id="KAL0850988.1"/>
    </source>
</evidence>
<dbReference type="GO" id="GO:0004714">
    <property type="term" value="F:transmembrane receptor protein tyrosine kinase activity"/>
    <property type="evidence" value="ECO:0007669"/>
    <property type="project" value="UniProtKB-EC"/>
</dbReference>
<evidence type="ECO:0000256" key="22">
    <source>
        <dbReference type="RuleBase" id="RU000312"/>
    </source>
</evidence>
<keyword evidence="18" id="KW-0325">Glycoprotein</keyword>
<keyword evidence="7" id="KW-0479">Metal-binding</keyword>
<dbReference type="Gene3D" id="2.10.220.10">
    <property type="entry name" value="Hormone Receptor, Insulin-like Growth Factor Receptor 1, Chain A, domain 2"/>
    <property type="match status" value="1"/>
</dbReference>
<evidence type="ECO:0000256" key="19">
    <source>
        <dbReference type="ARBA" id="ARBA00023211"/>
    </source>
</evidence>
<evidence type="ECO:0000256" key="21">
    <source>
        <dbReference type="PROSITE-ProRule" id="PRU10141"/>
    </source>
</evidence>
<dbReference type="InterPro" id="IPR002011">
    <property type="entry name" value="Tyr_kinase_rcpt_2_CS"/>
</dbReference>
<evidence type="ECO:0000256" key="2">
    <source>
        <dbReference type="ARBA" id="ARBA00004479"/>
    </source>
</evidence>
<dbReference type="FunFam" id="1.10.510.10:FF:000528">
    <property type="entry name" value="Tyrosine-protein kinase receptor"/>
    <property type="match status" value="1"/>
</dbReference>
<keyword evidence="10 21" id="KW-0547">Nucleotide-binding</keyword>
<dbReference type="InterPro" id="IPR008266">
    <property type="entry name" value="Tyr_kinase_AS"/>
</dbReference>
<dbReference type="PROSITE" id="PS00239">
    <property type="entry name" value="RECEPTOR_TYR_KIN_II"/>
    <property type="match status" value="1"/>
</dbReference>
<dbReference type="Proteomes" id="UP001549921">
    <property type="component" value="Unassembled WGS sequence"/>
</dbReference>
<dbReference type="InterPro" id="IPR000494">
    <property type="entry name" value="Rcpt_L-dom"/>
</dbReference>
<evidence type="ECO:0000256" key="6">
    <source>
        <dbReference type="ARBA" id="ARBA00022692"/>
    </source>
</evidence>
<feature type="region of interest" description="Disordered" evidence="23">
    <location>
        <begin position="717"/>
        <end position="741"/>
    </location>
</feature>
<comment type="caution">
    <text evidence="27">The sequence shown here is derived from an EMBL/GenBank/DDBJ whole genome shotgun (WGS) entry which is preliminary data.</text>
</comment>
<dbReference type="SUPFAM" id="SSF57184">
    <property type="entry name" value="Growth factor receptor domain"/>
    <property type="match status" value="1"/>
</dbReference>
<organism evidence="27 28">
    <name type="scientific">Loxostege sticticalis</name>
    <name type="common">Beet webworm moth</name>
    <dbReference type="NCBI Taxonomy" id="481309"/>
    <lineage>
        <taxon>Eukaryota</taxon>
        <taxon>Metazoa</taxon>
        <taxon>Ecdysozoa</taxon>
        <taxon>Arthropoda</taxon>
        <taxon>Hexapoda</taxon>
        <taxon>Insecta</taxon>
        <taxon>Pterygota</taxon>
        <taxon>Neoptera</taxon>
        <taxon>Endopterygota</taxon>
        <taxon>Lepidoptera</taxon>
        <taxon>Glossata</taxon>
        <taxon>Ditrysia</taxon>
        <taxon>Pyraloidea</taxon>
        <taxon>Crambidae</taxon>
        <taxon>Pyraustinae</taxon>
        <taxon>Loxostege</taxon>
    </lineage>
</organism>
<dbReference type="InterPro" id="IPR009030">
    <property type="entry name" value="Growth_fac_rcpt_cys_sf"/>
</dbReference>
<dbReference type="SUPFAM" id="SSF52058">
    <property type="entry name" value="L domain-like"/>
    <property type="match status" value="2"/>
</dbReference>
<dbReference type="PRINTS" id="PR00109">
    <property type="entry name" value="TYRKINASE"/>
</dbReference>
<evidence type="ECO:0000313" key="28">
    <source>
        <dbReference type="Proteomes" id="UP001549921"/>
    </source>
</evidence>
<protein>
    <recommendedName>
        <fullName evidence="22">Tyrosine-protein kinase receptor</fullName>
        <ecNumber evidence="22">2.7.10.1</ecNumber>
    </recommendedName>
</protein>
<keyword evidence="5" id="KW-0165">Cleavage on pair of basic residues</keyword>
<feature type="domain" description="Protein kinase" evidence="25">
    <location>
        <begin position="1080"/>
        <end position="1348"/>
    </location>
</feature>
<evidence type="ECO:0000256" key="10">
    <source>
        <dbReference type="ARBA" id="ARBA00022741"/>
    </source>
</evidence>
<dbReference type="CDD" id="cd05032">
    <property type="entry name" value="PTKc_InsR_like"/>
    <property type="match status" value="1"/>
</dbReference>
<feature type="region of interest" description="Disordered" evidence="23">
    <location>
        <begin position="1414"/>
        <end position="1444"/>
    </location>
</feature>
<sequence>MSAWSHDTHICVTTMCDIKLGPTLQVAIRKFKPICPSLDIRGSPEQMQKLRGCQIIEGQLSIVLMEHSTPRNFENITFPELREVTDFIKIYRAKGIRNLGDIFPNLTVVRGMQLYKDYAIVVYDSAHLESLGLRSLTKIERGAVRIQLNDRLCYTNTIDWSAIVGENDLPNIKIKSNYDTRLCGLCPNAHSRMEDHKQSQKQCPADATGRLLCWDDKHCQKICPRECEPHGCAADGQCCHKTCLGGCSGPTSSDCFVCQNFSIGYGDARRCVEHCPANTYQLARRCVTEHECRKMHTLPPVTNDPSMQNRPKPVINAYKILNNTCVYMCPSGYMEVGDASTARCTPCPGQRCKRECPGVKIDSVAAAEQFRGCTHIKGTLEITVRATGGNTMVALESSLGGIREIVGSLKVTRSYTLISLMFLKSLRTIIAVPSENKGQALHIFNNPNLEILWDWSTYGSLNITGSLYIHLNPKLCYHQILPLQSMTHPRSKFTEIEVSEDNNGDQASCSPKNLQLKVSTIGRNWVLLQWDTYCVEDIRKLLGYSIYYIQAEQNVTVYGQRDACSDFWNVLDVTIDEARGHTNVTNEEPTVIMDTCKQNQPQFKIIRSLTPFTRYAAYVKTYTTQQDKKGAQSPIIYLRTLPGRPSPPAGLSVDSTGPHSVKIKWSPPTMPNGTIMLYHVKIQANSYNRPQILAWRNNYCGNPNALANIIAGRGESISEKEETKSTGDVKNGSCTCKDEKPSTKFTSRAEEERDETINFENELQNGVYIKTERKEKYNDSSWNSRARRSIDMTLNSMLVILTENQDPVLGLNYTNTTDKEAKCSRVEPNVCVVKDNTTGYVQSLYYELSNNTTSLTVTDMRHFTWYTVNVWACRSKYENENDEEYSDIWCSKRAFNTFRTLELANVDVVTHLQAEVLPSNKTSPEVNVTWEPPQNPNGFVVAYNVHYTRVEDTNQAQDVGLQTCLMADDYEANGRSYMMRKLLAGNYSIRVTPITVSGAGNVSDFYIYIPERTAESGYEWVWGLIGGCVIMALVVGGGIWYARRGLLPPAEANKLFASVNPEYVPTVYVPDEWEVPRANIQFVRELGQGSFGMVYEGLAKGIEKGKPETRCAVKTVNEHATDRERIEFLNEASVMKAFDTFHVVRLLGVVSRGQPTLVTYLRSHRPDSDSSVPKKGGNNPPTLQNILQMAIEIADGMAYLSAKKFVHRDLAARNCMVAGDLTVKVGDFGMTRDIYETDYYRKGTKGLLPVRWMSPESLKDGVFSSSTDVWSYGVVLWEMATLAMQPYQGLSNEQVVRYVVSGGVMERPEHCPDRLYELMRACWAHRPAARPSFLRLVADLAPTAQPYFRHRSFFHSPQAQELYALQRSATDEEQEMPEVNVGAVATGSGSNLFGVSGRLASWVRELSSLRSRASDDAAAEPLQPVHAPRDPRPLNGQLPANTGC</sequence>
<dbReference type="InterPro" id="IPR017441">
    <property type="entry name" value="Protein_kinase_ATP_BS"/>
</dbReference>
<dbReference type="InterPro" id="IPR000719">
    <property type="entry name" value="Prot_kinase_dom"/>
</dbReference>
<dbReference type="PROSITE" id="PS00109">
    <property type="entry name" value="PROTEIN_KINASE_TYR"/>
    <property type="match status" value="1"/>
</dbReference>
<dbReference type="InterPro" id="IPR050122">
    <property type="entry name" value="RTK"/>
</dbReference>
<evidence type="ECO:0000256" key="15">
    <source>
        <dbReference type="ARBA" id="ARBA00023137"/>
    </source>
</evidence>
<dbReference type="PANTHER" id="PTHR24416">
    <property type="entry name" value="TYROSINE-PROTEIN KINASE RECEPTOR"/>
    <property type="match status" value="1"/>
</dbReference>
<dbReference type="PROSITE" id="PS50853">
    <property type="entry name" value="FN3"/>
    <property type="match status" value="1"/>
</dbReference>
<dbReference type="Pfam" id="PF00757">
    <property type="entry name" value="Furin-like"/>
    <property type="match status" value="1"/>
</dbReference>
<evidence type="ECO:0000256" key="3">
    <source>
        <dbReference type="ARBA" id="ARBA00022553"/>
    </source>
</evidence>
<comment type="catalytic activity">
    <reaction evidence="20 22">
        <text>L-tyrosyl-[protein] + ATP = O-phospho-L-tyrosyl-[protein] + ADP + H(+)</text>
        <dbReference type="Rhea" id="RHEA:10596"/>
        <dbReference type="Rhea" id="RHEA-COMP:10136"/>
        <dbReference type="Rhea" id="RHEA-COMP:20101"/>
        <dbReference type="ChEBI" id="CHEBI:15378"/>
        <dbReference type="ChEBI" id="CHEBI:30616"/>
        <dbReference type="ChEBI" id="CHEBI:46858"/>
        <dbReference type="ChEBI" id="CHEBI:61978"/>
        <dbReference type="ChEBI" id="CHEBI:456216"/>
        <dbReference type="EC" id="2.7.10.1"/>
    </reaction>
</comment>
<dbReference type="FunFam" id="3.30.200.20:FF:000026">
    <property type="entry name" value="Tyrosine-protein kinase receptor"/>
    <property type="match status" value="1"/>
</dbReference>
<evidence type="ECO:0000256" key="20">
    <source>
        <dbReference type="ARBA" id="ARBA00051243"/>
    </source>
</evidence>
<dbReference type="SUPFAM" id="SSF49265">
    <property type="entry name" value="Fibronectin type III"/>
    <property type="match status" value="2"/>
</dbReference>
<dbReference type="InterPro" id="IPR006212">
    <property type="entry name" value="Furin_repeat"/>
</dbReference>
<dbReference type="InterPro" id="IPR006211">
    <property type="entry name" value="Furin-like_Cys-rich_dom"/>
</dbReference>
<dbReference type="InterPro" id="IPR003961">
    <property type="entry name" value="FN3_dom"/>
</dbReference>
<evidence type="ECO:0000256" key="5">
    <source>
        <dbReference type="ARBA" id="ARBA00022685"/>
    </source>
</evidence>
<dbReference type="CDD" id="cd00063">
    <property type="entry name" value="FN3"/>
    <property type="match status" value="2"/>
</dbReference>